<accession>A0A1I5MCW3</accession>
<dbReference type="Proteomes" id="UP000242243">
    <property type="component" value="Unassembled WGS sequence"/>
</dbReference>
<reference evidence="2 3" key="1">
    <citation type="submission" date="2016-10" db="EMBL/GenBank/DDBJ databases">
        <authorList>
            <person name="de Groot N.N."/>
        </authorList>
    </citation>
    <scope>NUCLEOTIDE SEQUENCE [LARGE SCALE GENOMIC DNA]</scope>
    <source>
        <strain evidence="2 3">DSM 17073</strain>
    </source>
</reference>
<dbReference type="OrthoDB" id="2874112at2"/>
<dbReference type="EMBL" id="FOXC01000005">
    <property type="protein sequence ID" value="SFP07444.1"/>
    <property type="molecule type" value="Genomic_DNA"/>
</dbReference>
<dbReference type="EMBL" id="BJWI01000023">
    <property type="protein sequence ID" value="GEM02086.1"/>
    <property type="molecule type" value="Genomic_DNA"/>
</dbReference>
<name>A0A1I5MCW3_9BACI</name>
<dbReference type="AlphaFoldDB" id="A0A1I5MCW3"/>
<reference evidence="1 4" key="2">
    <citation type="submission" date="2019-07" db="EMBL/GenBank/DDBJ databases">
        <title>Whole genome shotgun sequence of Halolactibacillus halophilus NBRC 100868.</title>
        <authorList>
            <person name="Hosoyama A."/>
            <person name="Uohara A."/>
            <person name="Ohji S."/>
            <person name="Ichikawa N."/>
        </authorList>
    </citation>
    <scope>NUCLEOTIDE SEQUENCE [LARGE SCALE GENOMIC DNA]</scope>
    <source>
        <strain evidence="1 4">NBRC 100868</strain>
    </source>
</reference>
<protein>
    <submittedName>
        <fullName evidence="2">Uncharacterized protein</fullName>
    </submittedName>
</protein>
<organism evidence="2 3">
    <name type="scientific">Halolactibacillus halophilus</name>
    <dbReference type="NCBI Taxonomy" id="306540"/>
    <lineage>
        <taxon>Bacteria</taxon>
        <taxon>Bacillati</taxon>
        <taxon>Bacillota</taxon>
        <taxon>Bacilli</taxon>
        <taxon>Bacillales</taxon>
        <taxon>Bacillaceae</taxon>
        <taxon>Halolactibacillus</taxon>
    </lineage>
</organism>
<keyword evidence="4" id="KW-1185">Reference proteome</keyword>
<evidence type="ECO:0000313" key="4">
    <source>
        <dbReference type="Proteomes" id="UP000321547"/>
    </source>
</evidence>
<evidence type="ECO:0000313" key="2">
    <source>
        <dbReference type="EMBL" id="SFP07444.1"/>
    </source>
</evidence>
<evidence type="ECO:0000313" key="3">
    <source>
        <dbReference type="Proteomes" id="UP000242243"/>
    </source>
</evidence>
<dbReference type="Proteomes" id="UP000321547">
    <property type="component" value="Unassembled WGS sequence"/>
</dbReference>
<proteinExistence type="predicted"/>
<dbReference type="RefSeq" id="WP_089830308.1">
    <property type="nucleotide sequence ID" value="NZ_BJWI01000023.1"/>
</dbReference>
<dbReference type="STRING" id="306540.SAMN05421839_10533"/>
<sequence length="124" mass="14479">MIKQMYLSKDKKEILDKILDELEIERAFCIKLSLAKGIEHFRGFDLVSYKSGRKNHWEIPKSIISNEELLLFQHLIFNELNKSIPDEELTIYLNGLIDHGLSILQNKSTEKNSLEDFRISVLSD</sequence>
<evidence type="ECO:0000313" key="1">
    <source>
        <dbReference type="EMBL" id="GEM02086.1"/>
    </source>
</evidence>
<gene>
    <name evidence="1" type="ORF">HHA03_16180</name>
    <name evidence="2" type="ORF">SAMN05421839_10533</name>
</gene>